<dbReference type="AlphaFoldDB" id="A0AAD7K7V6"/>
<feature type="domain" description="DUF6534" evidence="2">
    <location>
        <begin position="192"/>
        <end position="277"/>
    </location>
</feature>
<keyword evidence="1" id="KW-1133">Transmembrane helix</keyword>
<evidence type="ECO:0000313" key="4">
    <source>
        <dbReference type="Proteomes" id="UP001215598"/>
    </source>
</evidence>
<evidence type="ECO:0000256" key="1">
    <source>
        <dbReference type="SAM" id="Phobius"/>
    </source>
</evidence>
<dbReference type="Proteomes" id="UP001215598">
    <property type="component" value="Unassembled WGS sequence"/>
</dbReference>
<feature type="transmembrane region" description="Helical" evidence="1">
    <location>
        <begin position="65"/>
        <end position="83"/>
    </location>
</feature>
<dbReference type="PANTHER" id="PTHR40465:SF1">
    <property type="entry name" value="DUF6534 DOMAIN-CONTAINING PROTEIN"/>
    <property type="match status" value="1"/>
</dbReference>
<comment type="caution">
    <text evidence="3">The sequence shown here is derived from an EMBL/GenBank/DDBJ whole genome shotgun (WGS) entry which is preliminary data.</text>
</comment>
<sequence length="341" mass="37348">MNSTTNSPGFVVVELLVSNYRRRLLTNSQVLAQIRSTDWALFATLTVQLYLYYQAFPTDRIFIKGLVYSVYCISLIQVTLVTIDAFNTFGYSFGDPSALTTTQFGWLVAPVFGGIVACIVQSFYAFRLYKLSGSRIVPSILVFVALGMGVTGIFDGVSGRKYTVFRSNLAKLGGTLPTGPATAGVLFLVGTASIDIIIAGCMTYYLTKSDTGFRRTHALVTKLIRLSIETGILTALVAVLILALFFGIPGKPYYTAPGKFISTVYANTMFAVLNSRMQILNGRMDIPTSDILISIPSHLRGAMGGPVVSITREEFFDGPNPTIELKQINVRIVCFPWFIVH</sequence>
<evidence type="ECO:0000313" key="3">
    <source>
        <dbReference type="EMBL" id="KAJ7780019.1"/>
    </source>
</evidence>
<protein>
    <recommendedName>
        <fullName evidence="2">DUF6534 domain-containing protein</fullName>
    </recommendedName>
</protein>
<feature type="transmembrane region" description="Helical" evidence="1">
    <location>
        <begin position="226"/>
        <end position="248"/>
    </location>
</feature>
<keyword evidence="1" id="KW-0472">Membrane</keyword>
<gene>
    <name evidence="3" type="ORF">B0H16DRAFT_1448440</name>
</gene>
<dbReference type="PANTHER" id="PTHR40465">
    <property type="entry name" value="CHROMOSOME 1, WHOLE GENOME SHOTGUN SEQUENCE"/>
    <property type="match status" value="1"/>
</dbReference>
<name>A0AAD7K7V6_9AGAR</name>
<feature type="transmembrane region" description="Helical" evidence="1">
    <location>
        <begin position="103"/>
        <end position="124"/>
    </location>
</feature>
<feature type="transmembrane region" description="Helical" evidence="1">
    <location>
        <begin position="185"/>
        <end position="206"/>
    </location>
</feature>
<reference evidence="3" key="1">
    <citation type="submission" date="2023-03" db="EMBL/GenBank/DDBJ databases">
        <title>Massive genome expansion in bonnet fungi (Mycena s.s.) driven by repeated elements and novel gene families across ecological guilds.</title>
        <authorList>
            <consortium name="Lawrence Berkeley National Laboratory"/>
            <person name="Harder C.B."/>
            <person name="Miyauchi S."/>
            <person name="Viragh M."/>
            <person name="Kuo A."/>
            <person name="Thoen E."/>
            <person name="Andreopoulos B."/>
            <person name="Lu D."/>
            <person name="Skrede I."/>
            <person name="Drula E."/>
            <person name="Henrissat B."/>
            <person name="Morin E."/>
            <person name="Kohler A."/>
            <person name="Barry K."/>
            <person name="LaButti K."/>
            <person name="Morin E."/>
            <person name="Salamov A."/>
            <person name="Lipzen A."/>
            <person name="Mereny Z."/>
            <person name="Hegedus B."/>
            <person name="Baldrian P."/>
            <person name="Stursova M."/>
            <person name="Weitz H."/>
            <person name="Taylor A."/>
            <person name="Grigoriev I.V."/>
            <person name="Nagy L.G."/>
            <person name="Martin F."/>
            <person name="Kauserud H."/>
        </authorList>
    </citation>
    <scope>NUCLEOTIDE SEQUENCE</scope>
    <source>
        <strain evidence="3">CBHHK182m</strain>
    </source>
</reference>
<evidence type="ECO:0000259" key="2">
    <source>
        <dbReference type="Pfam" id="PF20152"/>
    </source>
</evidence>
<accession>A0AAD7K7V6</accession>
<feature type="transmembrane region" description="Helical" evidence="1">
    <location>
        <begin position="136"/>
        <end position="154"/>
    </location>
</feature>
<dbReference type="InterPro" id="IPR045339">
    <property type="entry name" value="DUF6534"/>
</dbReference>
<feature type="transmembrane region" description="Helical" evidence="1">
    <location>
        <begin position="254"/>
        <end position="273"/>
    </location>
</feature>
<keyword evidence="4" id="KW-1185">Reference proteome</keyword>
<keyword evidence="1" id="KW-0812">Transmembrane</keyword>
<dbReference type="EMBL" id="JARKIB010000005">
    <property type="protein sequence ID" value="KAJ7780019.1"/>
    <property type="molecule type" value="Genomic_DNA"/>
</dbReference>
<organism evidence="3 4">
    <name type="scientific">Mycena metata</name>
    <dbReference type="NCBI Taxonomy" id="1033252"/>
    <lineage>
        <taxon>Eukaryota</taxon>
        <taxon>Fungi</taxon>
        <taxon>Dikarya</taxon>
        <taxon>Basidiomycota</taxon>
        <taxon>Agaricomycotina</taxon>
        <taxon>Agaricomycetes</taxon>
        <taxon>Agaricomycetidae</taxon>
        <taxon>Agaricales</taxon>
        <taxon>Marasmiineae</taxon>
        <taxon>Mycenaceae</taxon>
        <taxon>Mycena</taxon>
    </lineage>
</organism>
<proteinExistence type="predicted"/>
<dbReference type="Pfam" id="PF20152">
    <property type="entry name" value="DUF6534"/>
    <property type="match status" value="1"/>
</dbReference>